<organism evidence="2 3">
    <name type="scientific">Arthrobotrys conoides</name>
    <dbReference type="NCBI Taxonomy" id="74498"/>
    <lineage>
        <taxon>Eukaryota</taxon>
        <taxon>Fungi</taxon>
        <taxon>Dikarya</taxon>
        <taxon>Ascomycota</taxon>
        <taxon>Pezizomycotina</taxon>
        <taxon>Orbiliomycetes</taxon>
        <taxon>Orbiliales</taxon>
        <taxon>Orbiliaceae</taxon>
        <taxon>Arthrobotrys</taxon>
    </lineage>
</organism>
<gene>
    <name evidence="2" type="ORF">TWF506_000236</name>
</gene>
<dbReference type="AlphaFoldDB" id="A0AAN8PQJ1"/>
<protein>
    <submittedName>
        <fullName evidence="2">Uncharacterized protein</fullName>
    </submittedName>
</protein>
<name>A0AAN8PQJ1_9PEZI</name>
<comment type="caution">
    <text evidence="2">The sequence shown here is derived from an EMBL/GenBank/DDBJ whole genome shotgun (WGS) entry which is preliminary data.</text>
</comment>
<keyword evidence="3" id="KW-1185">Reference proteome</keyword>
<evidence type="ECO:0000313" key="3">
    <source>
        <dbReference type="Proteomes" id="UP001307849"/>
    </source>
</evidence>
<feature type="region of interest" description="Disordered" evidence="1">
    <location>
        <begin position="327"/>
        <end position="402"/>
    </location>
</feature>
<evidence type="ECO:0000313" key="2">
    <source>
        <dbReference type="EMBL" id="KAK6519942.1"/>
    </source>
</evidence>
<accession>A0AAN8PQJ1</accession>
<feature type="region of interest" description="Disordered" evidence="1">
    <location>
        <begin position="46"/>
        <end position="86"/>
    </location>
</feature>
<proteinExistence type="predicted"/>
<dbReference type="Proteomes" id="UP001307849">
    <property type="component" value="Unassembled WGS sequence"/>
</dbReference>
<reference evidence="2 3" key="1">
    <citation type="submission" date="2019-10" db="EMBL/GenBank/DDBJ databases">
        <authorList>
            <person name="Palmer J.M."/>
        </authorList>
    </citation>
    <scope>NUCLEOTIDE SEQUENCE [LARGE SCALE GENOMIC DNA]</scope>
    <source>
        <strain evidence="2 3">TWF506</strain>
    </source>
</reference>
<feature type="compositionally biased region" description="Low complexity" evidence="1">
    <location>
        <begin position="63"/>
        <end position="80"/>
    </location>
</feature>
<dbReference type="EMBL" id="JAVHJM010000001">
    <property type="protein sequence ID" value="KAK6519942.1"/>
    <property type="molecule type" value="Genomic_DNA"/>
</dbReference>
<feature type="compositionally biased region" description="Basic and acidic residues" evidence="1">
    <location>
        <begin position="376"/>
        <end position="386"/>
    </location>
</feature>
<sequence>MKFKRALKRLKHFCCCCCASSASSGGKEEAPRIVQNPNLDGAVDIRLGNGRSGDDDGNGGSGIISENANINTTSNSNSDNHPQLIPEFDFELPNSLSEFSLELGPINLIPAQEAHNQEQTDLGLTVNIEIEPGASSYSQSLKLSTFNSDTSYGEGSFTNSYGNNFSTPQLSADHSIYNSQCTCDSKNCIDALQLILERLEQIERTQRDLASKFCGLGSNPDLMYEASAAAKCETSFRAHTETSNLAYYTADEKISRRNSAFSITDVNFTNLSQRTTVICESLDTLSLIRTDDSHIDAFDTDVPSQCDLKHMIAAPLVSTSSNFRKSRSFQKTPCKGGPFQGMEKARTSKKVNHNIHPRPKPMWTNSKDPNLRRQRLRDTPRSKLGDAPKSFSRTCCTPRKGA</sequence>
<feature type="compositionally biased region" description="Basic residues" evidence="1">
    <location>
        <begin position="347"/>
        <end position="359"/>
    </location>
</feature>
<evidence type="ECO:0000256" key="1">
    <source>
        <dbReference type="SAM" id="MobiDB-lite"/>
    </source>
</evidence>